<dbReference type="Pfam" id="PF24333">
    <property type="entry name" value="DUF7501"/>
    <property type="match status" value="1"/>
</dbReference>
<proteinExistence type="predicted"/>
<evidence type="ECO:0000313" key="1">
    <source>
        <dbReference type="EMBL" id="CQR50262.1"/>
    </source>
</evidence>
<dbReference type="AlphaFoldDB" id="A0A0D6JQS5"/>
<sequence>MVCMSQEVQPSVIAHTWDDPTRCPFCLDELESEGEGFMDHLEESPICQQGFGMWRDAVADDVRGEWSG</sequence>
<name>A0A0D6JQS5_9EURY</name>
<evidence type="ECO:0000313" key="2">
    <source>
        <dbReference type="Proteomes" id="UP000198902"/>
    </source>
</evidence>
<dbReference type="Proteomes" id="UP000198902">
    <property type="component" value="Unassembled WGS sequence"/>
</dbReference>
<organism evidence="1 2">
    <name type="scientific">Haloferax massiliensis</name>
    <dbReference type="NCBI Taxonomy" id="1476858"/>
    <lineage>
        <taxon>Archaea</taxon>
        <taxon>Methanobacteriati</taxon>
        <taxon>Methanobacteriota</taxon>
        <taxon>Stenosarchaea group</taxon>
        <taxon>Halobacteria</taxon>
        <taxon>Halobacteriales</taxon>
        <taxon>Haloferacaceae</taxon>
        <taxon>Haloferax</taxon>
    </lineage>
</organism>
<keyword evidence="2" id="KW-1185">Reference proteome</keyword>
<dbReference type="EMBL" id="CSTE01000002">
    <property type="protein sequence ID" value="CQR50262.1"/>
    <property type="molecule type" value="Genomic_DNA"/>
</dbReference>
<gene>
    <name evidence="1" type="ORF">BN996_01739</name>
</gene>
<dbReference type="InterPro" id="IPR055924">
    <property type="entry name" value="DUF7501"/>
</dbReference>
<reference evidence="2" key="1">
    <citation type="submission" date="2015-03" db="EMBL/GenBank/DDBJ databases">
        <authorList>
            <person name="Urmite Genomes"/>
        </authorList>
    </citation>
    <scope>NUCLEOTIDE SEQUENCE [LARGE SCALE GENOMIC DNA]</scope>
    <source>
        <strain evidence="2">Arc-Hr</strain>
    </source>
</reference>
<accession>A0A0D6JQS5</accession>
<protein>
    <submittedName>
        <fullName evidence="1">Uncharacterized protein</fullName>
    </submittedName>
</protein>